<evidence type="ECO:0000313" key="3">
    <source>
        <dbReference type="Proteomes" id="UP000624419"/>
    </source>
</evidence>
<dbReference type="Proteomes" id="UP000624419">
    <property type="component" value="Unassembled WGS sequence"/>
</dbReference>
<organism evidence="2 3">
    <name type="scientific">Salinimonas profundi</name>
    <dbReference type="NCBI Taxonomy" id="2729140"/>
    <lineage>
        <taxon>Bacteria</taxon>
        <taxon>Pseudomonadati</taxon>
        <taxon>Pseudomonadota</taxon>
        <taxon>Gammaproteobacteria</taxon>
        <taxon>Alteromonadales</taxon>
        <taxon>Alteromonadaceae</taxon>
        <taxon>Alteromonas/Salinimonas group</taxon>
        <taxon>Salinimonas</taxon>
    </lineage>
</organism>
<comment type="caution">
    <text evidence="2">The sequence shown here is derived from an EMBL/GenBank/DDBJ whole genome shotgun (WGS) entry which is preliminary data.</text>
</comment>
<evidence type="ECO:0000313" key="2">
    <source>
        <dbReference type="EMBL" id="MBD3587593.1"/>
    </source>
</evidence>
<protein>
    <submittedName>
        <fullName evidence="2">Uncharacterized protein</fullName>
    </submittedName>
</protein>
<name>A0ABR8LQE1_9ALTE</name>
<accession>A0ABR8LQE1</accession>
<sequence>MNSAVQDAIALALREQCLPNEIEDANEESSAIHQNDSPSLDQNKSRPAIDIRRSFNGLRVGLPLISAALSTSDEPDEALEQMMKLIRNLSTELIGDLNGNINPDDAGQKSAILRTLILKSVESAAINDRLEDINEKTLVTLINQVLCLTDVTEQTGNNVSHFNAHYLISTGLTAKTFIDSEPEFKKHTKALLDITHQAFSEMLKYEIDNSQLQFIQQSFLVDLSALYKRIVEDETRKKKAEILSSEGESLSLVKLIESHYKTYLCGVVNAAIKNAEVRNDNI</sequence>
<feature type="compositionally biased region" description="Polar residues" evidence="1">
    <location>
        <begin position="28"/>
        <end position="42"/>
    </location>
</feature>
<evidence type="ECO:0000256" key="1">
    <source>
        <dbReference type="SAM" id="MobiDB-lite"/>
    </source>
</evidence>
<dbReference type="EMBL" id="JABBXD010000016">
    <property type="protein sequence ID" value="MBD3587593.1"/>
    <property type="molecule type" value="Genomic_DNA"/>
</dbReference>
<dbReference type="RefSeq" id="WP_191026642.1">
    <property type="nucleotide sequence ID" value="NZ_JABBXD010000016.1"/>
</dbReference>
<reference evidence="2 3" key="1">
    <citation type="submission" date="2020-04" db="EMBL/GenBank/DDBJ databases">
        <title>Salinimonas sp. HHU 13199.</title>
        <authorList>
            <person name="Cui X."/>
            <person name="Zhang D."/>
        </authorList>
    </citation>
    <scope>NUCLEOTIDE SEQUENCE [LARGE SCALE GENOMIC DNA]</scope>
    <source>
        <strain evidence="2 3">HHU 13199</strain>
    </source>
</reference>
<feature type="region of interest" description="Disordered" evidence="1">
    <location>
        <begin position="25"/>
        <end position="46"/>
    </location>
</feature>
<proteinExistence type="predicted"/>
<gene>
    <name evidence="2" type="ORF">HHX48_17785</name>
</gene>
<keyword evidence="3" id="KW-1185">Reference proteome</keyword>